<evidence type="ECO:0000313" key="4">
    <source>
        <dbReference type="Proteomes" id="UP000253507"/>
    </source>
</evidence>
<dbReference type="OrthoDB" id="4629613at2"/>
<evidence type="ECO:0000313" key="3">
    <source>
        <dbReference type="EMBL" id="RCG16614.1"/>
    </source>
</evidence>
<feature type="region of interest" description="Disordered" evidence="1">
    <location>
        <begin position="122"/>
        <end position="157"/>
    </location>
</feature>
<feature type="compositionally biased region" description="Basic and acidic residues" evidence="1">
    <location>
        <begin position="122"/>
        <end position="150"/>
    </location>
</feature>
<dbReference type="Gene3D" id="1.10.530.10">
    <property type="match status" value="1"/>
</dbReference>
<gene>
    <name evidence="3" type="ORF">DQ392_21075</name>
</gene>
<dbReference type="InterPro" id="IPR008258">
    <property type="entry name" value="Transglycosylase_SLT_dom_1"/>
</dbReference>
<evidence type="ECO:0000259" key="2">
    <source>
        <dbReference type="Pfam" id="PF01464"/>
    </source>
</evidence>
<accession>A0A367EEX0</accession>
<feature type="domain" description="Transglycosylase SLT" evidence="2">
    <location>
        <begin position="187"/>
        <end position="258"/>
    </location>
</feature>
<dbReference type="EMBL" id="QOIM01000038">
    <property type="protein sequence ID" value="RCG16614.1"/>
    <property type="molecule type" value="Genomic_DNA"/>
</dbReference>
<reference evidence="3 4" key="1">
    <citation type="submission" date="2018-06" db="EMBL/GenBank/DDBJ databases">
        <title>Streptomyces reniochalinae sp. nov. and Streptomyces diacarnus sp. nov. from marine sponges.</title>
        <authorList>
            <person name="Li L."/>
        </authorList>
    </citation>
    <scope>NUCLEOTIDE SEQUENCE [LARGE SCALE GENOMIC DNA]</scope>
    <source>
        <strain evidence="3 4">LHW50302</strain>
    </source>
</reference>
<dbReference type="Proteomes" id="UP000253507">
    <property type="component" value="Unassembled WGS sequence"/>
</dbReference>
<name>A0A367EEX0_9ACTN</name>
<sequence length="261" mass="27530">MPSISSLSPGNLSPRARKMTTVGIGTAGAAALALTVLPGTADHGDAGQATAARKVNAENVAFSSHSSVLPKQGKDIAAAQHSLIAVPEGAQQVRSVKDATTTAKSFTTTDEAADAIRAGAKERAAKADAEKKAEAERAAKETANRSEQRAAKPSYPDNLDGWIREAMAIMDKHNIPGSYEGIHRNIVRESGGDPRAINNWDINAQNGVPSKGLLQVIKPTFDAYHVEGTSWDQYDPVANIVTACNYAADRYGSMDNVNSAY</sequence>
<proteinExistence type="predicted"/>
<organism evidence="3 4">
    <name type="scientific">Streptomyces reniochalinae</name>
    <dbReference type="NCBI Taxonomy" id="2250578"/>
    <lineage>
        <taxon>Bacteria</taxon>
        <taxon>Bacillati</taxon>
        <taxon>Actinomycetota</taxon>
        <taxon>Actinomycetes</taxon>
        <taxon>Kitasatosporales</taxon>
        <taxon>Streptomycetaceae</taxon>
        <taxon>Streptomyces</taxon>
    </lineage>
</organism>
<dbReference type="Pfam" id="PF01464">
    <property type="entry name" value="SLT"/>
    <property type="match status" value="1"/>
</dbReference>
<protein>
    <submittedName>
        <fullName evidence="3">Lytic transglycosylase</fullName>
    </submittedName>
</protein>
<dbReference type="InterPro" id="IPR023346">
    <property type="entry name" value="Lysozyme-like_dom_sf"/>
</dbReference>
<dbReference type="SUPFAM" id="SSF53955">
    <property type="entry name" value="Lysozyme-like"/>
    <property type="match status" value="1"/>
</dbReference>
<keyword evidence="4" id="KW-1185">Reference proteome</keyword>
<evidence type="ECO:0000256" key="1">
    <source>
        <dbReference type="SAM" id="MobiDB-lite"/>
    </source>
</evidence>
<dbReference type="RefSeq" id="WP_114017200.1">
    <property type="nucleotide sequence ID" value="NZ_QOIM01000038.1"/>
</dbReference>
<comment type="caution">
    <text evidence="3">The sequence shown here is derived from an EMBL/GenBank/DDBJ whole genome shotgun (WGS) entry which is preliminary data.</text>
</comment>
<dbReference type="AlphaFoldDB" id="A0A367EEX0"/>